<sequence>MFSFLRRTANVVGESSMKALKMEGIQGWQKELPMFKLNTPKDLQEWAIGCDKDIGGTNINNSSLFMLTCHALIFMIVANNLGTGFSEAKLEITPEGVGKFSGNLSLELPSNAEIEQSGYAAIRSKVRPSSMFGTPCWDTTLFRYLAMRVRGDDRRYFVNIQTDGVIQTDLYQHRLFLQNAGQWQTVMIPFRDFVLTNNGMIQEDQIDMMREKVKTVGISIADREEGPFEIEIDWIKAMNTESTEGDMDRNPHGADVPEVDFTK</sequence>
<keyword evidence="8" id="KW-1185">Reference proteome</keyword>
<proteinExistence type="inferred from homology"/>
<feature type="domain" description="NADH:ubiquinone oxidoreductase intermediate-associated protein 30" evidence="6">
    <location>
        <begin position="82"/>
        <end position="232"/>
    </location>
</feature>
<dbReference type="InterPro" id="IPR008979">
    <property type="entry name" value="Galactose-bd-like_sf"/>
</dbReference>
<keyword evidence="3" id="KW-0496">Mitochondrion</keyword>
<reference evidence="7" key="1">
    <citation type="submission" date="2020-12" db="EMBL/GenBank/DDBJ databases">
        <title>Metabolic potential, ecology and presence of endohyphal bacteria is reflected in genomic diversity of Mucoromycotina.</title>
        <authorList>
            <person name="Muszewska A."/>
            <person name="Okrasinska A."/>
            <person name="Steczkiewicz K."/>
            <person name="Drgas O."/>
            <person name="Orlowska M."/>
            <person name="Perlinska-Lenart U."/>
            <person name="Aleksandrzak-Piekarczyk T."/>
            <person name="Szatraj K."/>
            <person name="Zielenkiewicz U."/>
            <person name="Pilsyk S."/>
            <person name="Malc E."/>
            <person name="Mieczkowski P."/>
            <person name="Kruszewska J.S."/>
            <person name="Biernat P."/>
            <person name="Pawlowska J."/>
        </authorList>
    </citation>
    <scope>NUCLEOTIDE SEQUENCE</scope>
    <source>
        <strain evidence="7">WA0000067209</strain>
    </source>
</reference>
<evidence type="ECO:0000256" key="2">
    <source>
        <dbReference type="ARBA" id="ARBA00007884"/>
    </source>
</evidence>
<dbReference type="PANTHER" id="PTHR13194">
    <property type="entry name" value="COMPLEX I INTERMEDIATE-ASSOCIATED PROTEIN 30"/>
    <property type="match status" value="1"/>
</dbReference>
<dbReference type="GO" id="GO:0006120">
    <property type="term" value="P:mitochondrial electron transport, NADH to ubiquinone"/>
    <property type="evidence" value="ECO:0007669"/>
    <property type="project" value="TreeGrafter"/>
</dbReference>
<dbReference type="Pfam" id="PF08547">
    <property type="entry name" value="CIA30"/>
    <property type="match status" value="1"/>
</dbReference>
<gene>
    <name evidence="7" type="ORF">INT43_006063</name>
</gene>
<comment type="similarity">
    <text evidence="2">Belongs to the CIA30 family.</text>
</comment>
<comment type="caution">
    <text evidence="7">The sequence shown here is derived from an EMBL/GenBank/DDBJ whole genome shotgun (WGS) entry which is preliminary data.</text>
</comment>
<evidence type="ECO:0000256" key="3">
    <source>
        <dbReference type="ARBA" id="ARBA00023128"/>
    </source>
</evidence>
<accession>A0A8H7PJD9</accession>
<feature type="non-terminal residue" evidence="7">
    <location>
        <position position="1"/>
    </location>
</feature>
<dbReference type="OrthoDB" id="42561at2759"/>
<name>A0A8H7PJD9_MORIS</name>
<evidence type="ECO:0000256" key="1">
    <source>
        <dbReference type="ARBA" id="ARBA00004173"/>
    </source>
</evidence>
<dbReference type="AlphaFoldDB" id="A0A8H7PJD9"/>
<dbReference type="PANTHER" id="PTHR13194:SF18">
    <property type="entry name" value="COMPLEX I INTERMEDIATE-ASSOCIATED PROTEIN 30, MITOCHONDRIAL"/>
    <property type="match status" value="1"/>
</dbReference>
<dbReference type="GO" id="GO:0010257">
    <property type="term" value="P:NADH dehydrogenase complex assembly"/>
    <property type="evidence" value="ECO:0007669"/>
    <property type="project" value="TreeGrafter"/>
</dbReference>
<dbReference type="GO" id="GO:0005739">
    <property type="term" value="C:mitochondrion"/>
    <property type="evidence" value="ECO:0007669"/>
    <property type="project" value="UniProtKB-SubCell"/>
</dbReference>
<evidence type="ECO:0000256" key="4">
    <source>
        <dbReference type="ARBA" id="ARBA00023186"/>
    </source>
</evidence>
<protein>
    <recommendedName>
        <fullName evidence="6">NADH:ubiquinone oxidoreductase intermediate-associated protein 30 domain-containing protein</fullName>
    </recommendedName>
</protein>
<evidence type="ECO:0000313" key="7">
    <source>
        <dbReference type="EMBL" id="KAG2175001.1"/>
    </source>
</evidence>
<organism evidence="7 8">
    <name type="scientific">Mortierella isabellina</name>
    <name type="common">Filamentous fungus</name>
    <name type="synonym">Umbelopsis isabellina</name>
    <dbReference type="NCBI Taxonomy" id="91625"/>
    <lineage>
        <taxon>Eukaryota</taxon>
        <taxon>Fungi</taxon>
        <taxon>Fungi incertae sedis</taxon>
        <taxon>Mucoromycota</taxon>
        <taxon>Mucoromycotina</taxon>
        <taxon>Umbelopsidomycetes</taxon>
        <taxon>Umbelopsidales</taxon>
        <taxon>Umbelopsidaceae</taxon>
        <taxon>Umbelopsis</taxon>
    </lineage>
</organism>
<dbReference type="EMBL" id="JAEPQZ010000012">
    <property type="protein sequence ID" value="KAG2175001.1"/>
    <property type="molecule type" value="Genomic_DNA"/>
</dbReference>
<comment type="subcellular location">
    <subcellularLocation>
        <location evidence="1">Mitochondrion</location>
    </subcellularLocation>
</comment>
<feature type="region of interest" description="Disordered" evidence="5">
    <location>
        <begin position="241"/>
        <end position="263"/>
    </location>
</feature>
<dbReference type="Proteomes" id="UP000654370">
    <property type="component" value="Unassembled WGS sequence"/>
</dbReference>
<evidence type="ECO:0000259" key="6">
    <source>
        <dbReference type="Pfam" id="PF08547"/>
    </source>
</evidence>
<dbReference type="SUPFAM" id="SSF49785">
    <property type="entry name" value="Galactose-binding domain-like"/>
    <property type="match status" value="1"/>
</dbReference>
<dbReference type="InterPro" id="IPR013857">
    <property type="entry name" value="NADH-UbQ_OxRdtase-assoc_prot30"/>
</dbReference>
<dbReference type="Gene3D" id="2.60.120.430">
    <property type="entry name" value="Galactose-binding lectin"/>
    <property type="match status" value="1"/>
</dbReference>
<dbReference type="GO" id="GO:0051082">
    <property type="term" value="F:unfolded protein binding"/>
    <property type="evidence" value="ECO:0007669"/>
    <property type="project" value="TreeGrafter"/>
</dbReference>
<evidence type="ECO:0000256" key="5">
    <source>
        <dbReference type="SAM" id="MobiDB-lite"/>
    </source>
</evidence>
<evidence type="ECO:0000313" key="8">
    <source>
        <dbReference type="Proteomes" id="UP000654370"/>
    </source>
</evidence>
<keyword evidence="4" id="KW-0143">Chaperone</keyword>
<dbReference type="InterPro" id="IPR039131">
    <property type="entry name" value="NDUFAF1"/>
</dbReference>